<keyword evidence="1" id="KW-0805">Transcription regulation</keyword>
<dbReference type="RefSeq" id="WP_011366591.1">
    <property type="nucleotide sequence ID" value="NC_007519.1"/>
</dbReference>
<dbReference type="SMART" id="SM00100">
    <property type="entry name" value="cNMP"/>
    <property type="match status" value="1"/>
</dbReference>
<evidence type="ECO:0000259" key="4">
    <source>
        <dbReference type="PROSITE" id="PS50042"/>
    </source>
</evidence>
<name>Q315Y2_OLEA2</name>
<dbReference type="Gene3D" id="2.60.120.10">
    <property type="entry name" value="Jelly Rolls"/>
    <property type="match status" value="1"/>
</dbReference>
<gene>
    <name evidence="6" type="ordered locus">Dde_0463</name>
</gene>
<dbReference type="PANTHER" id="PTHR24567:SF26">
    <property type="entry name" value="REGULATORY PROTEIN YEIL"/>
    <property type="match status" value="1"/>
</dbReference>
<dbReference type="SUPFAM" id="SSF46785">
    <property type="entry name" value="Winged helix' DNA-binding domain"/>
    <property type="match status" value="1"/>
</dbReference>
<evidence type="ECO:0000256" key="1">
    <source>
        <dbReference type="ARBA" id="ARBA00023015"/>
    </source>
</evidence>
<dbReference type="Proteomes" id="UP000002710">
    <property type="component" value="Chromosome"/>
</dbReference>
<keyword evidence="7" id="KW-1185">Reference proteome</keyword>
<feature type="domain" description="Cyclic nucleotide-binding" evidence="4">
    <location>
        <begin position="17"/>
        <end position="103"/>
    </location>
</feature>
<dbReference type="InterPro" id="IPR050397">
    <property type="entry name" value="Env_Response_Regulators"/>
</dbReference>
<dbReference type="DNASU" id="3756564"/>
<dbReference type="InterPro" id="IPR012318">
    <property type="entry name" value="HTH_CRP"/>
</dbReference>
<keyword evidence="2" id="KW-0238">DNA-binding</keyword>
<reference evidence="6 7" key="1">
    <citation type="journal article" date="2011" name="J. Bacteriol.">
        <title>Complete genome sequence and updated annotation of Desulfovibrio alaskensis G20.</title>
        <authorList>
            <person name="Hauser L.J."/>
            <person name="Land M.L."/>
            <person name="Brown S.D."/>
            <person name="Larimer F."/>
            <person name="Keller K.L."/>
            <person name="Rapp-Giles B.J."/>
            <person name="Price M.N."/>
            <person name="Lin M."/>
            <person name="Bruce D.C."/>
            <person name="Detter J.C."/>
            <person name="Tapia R."/>
            <person name="Han C.S."/>
            <person name="Goodwin L.A."/>
            <person name="Cheng J.F."/>
            <person name="Pitluck S."/>
            <person name="Copeland A."/>
            <person name="Lucas S."/>
            <person name="Nolan M."/>
            <person name="Lapidus A.L."/>
            <person name="Palumbo A.V."/>
            <person name="Wall J.D."/>
        </authorList>
    </citation>
    <scope>NUCLEOTIDE SEQUENCE [LARGE SCALE GENOMIC DNA]</scope>
    <source>
        <strain evidence="7">ATCC BAA 1058 / DSM 17464 / G20</strain>
    </source>
</reference>
<dbReference type="InterPro" id="IPR014710">
    <property type="entry name" value="RmlC-like_jellyroll"/>
</dbReference>
<evidence type="ECO:0000256" key="3">
    <source>
        <dbReference type="ARBA" id="ARBA00023163"/>
    </source>
</evidence>
<dbReference type="InterPro" id="IPR000595">
    <property type="entry name" value="cNMP-bd_dom"/>
</dbReference>
<dbReference type="GO" id="GO:0003677">
    <property type="term" value="F:DNA binding"/>
    <property type="evidence" value="ECO:0007669"/>
    <property type="project" value="UniProtKB-KW"/>
</dbReference>
<dbReference type="InterPro" id="IPR036390">
    <property type="entry name" value="WH_DNA-bd_sf"/>
</dbReference>
<feature type="domain" description="HTH crp-type" evidence="5">
    <location>
        <begin position="140"/>
        <end position="213"/>
    </location>
</feature>
<evidence type="ECO:0000313" key="6">
    <source>
        <dbReference type="EMBL" id="ABB37264.1"/>
    </source>
</evidence>
<dbReference type="InterPro" id="IPR018490">
    <property type="entry name" value="cNMP-bd_dom_sf"/>
</dbReference>
<dbReference type="eggNOG" id="COG0664">
    <property type="taxonomic scope" value="Bacteria"/>
</dbReference>
<protein>
    <submittedName>
        <fullName evidence="6">Transcriptional regulator, Crp/Fnr family</fullName>
    </submittedName>
</protein>
<dbReference type="PROSITE" id="PS51063">
    <property type="entry name" value="HTH_CRP_2"/>
    <property type="match status" value="1"/>
</dbReference>
<dbReference type="CDD" id="cd00038">
    <property type="entry name" value="CAP_ED"/>
    <property type="match status" value="1"/>
</dbReference>
<dbReference type="PANTHER" id="PTHR24567">
    <property type="entry name" value="CRP FAMILY TRANSCRIPTIONAL REGULATORY PROTEIN"/>
    <property type="match status" value="1"/>
</dbReference>
<dbReference type="STRING" id="207559.Dde_0463"/>
<sequence length="221" mass="24993">MEDFWRIRATDTAWKGVLHLASPRRYSRGEVIIRAGEMVDSLFYLESGEVRMIRTSMEGSEKILMYIEEGTLFGETPFFTGQPILSTFVCSRPAVIWRFSRHSVYADLLPNHPEIVSSLLHTFAAKVSTLSNQSASLGLQNVAERLCTFLYVTSGESISGAHGAELKLSMKMRDIANLLGVHRTTLYKAIRDLEKEGVLENFTRDSVRIADVTRFLEMVHK</sequence>
<evidence type="ECO:0000313" key="7">
    <source>
        <dbReference type="Proteomes" id="UP000002710"/>
    </source>
</evidence>
<accession>Q315Y2</accession>
<evidence type="ECO:0000259" key="5">
    <source>
        <dbReference type="PROSITE" id="PS51063"/>
    </source>
</evidence>
<dbReference type="Pfam" id="PF13545">
    <property type="entry name" value="HTH_Crp_2"/>
    <property type="match status" value="1"/>
</dbReference>
<dbReference type="GO" id="GO:0003700">
    <property type="term" value="F:DNA-binding transcription factor activity"/>
    <property type="evidence" value="ECO:0007669"/>
    <property type="project" value="TreeGrafter"/>
</dbReference>
<dbReference type="SMR" id="Q315Y2"/>
<proteinExistence type="predicted"/>
<dbReference type="EMBL" id="CP000112">
    <property type="protein sequence ID" value="ABB37264.1"/>
    <property type="molecule type" value="Genomic_DNA"/>
</dbReference>
<dbReference type="KEGG" id="dde:Dde_0463"/>
<dbReference type="Pfam" id="PF00027">
    <property type="entry name" value="cNMP_binding"/>
    <property type="match status" value="1"/>
</dbReference>
<dbReference type="SUPFAM" id="SSF51206">
    <property type="entry name" value="cAMP-binding domain-like"/>
    <property type="match status" value="1"/>
</dbReference>
<dbReference type="AlphaFoldDB" id="Q315Y2"/>
<dbReference type="HOGENOM" id="CLU_075053_3_2_7"/>
<organism evidence="6 7">
    <name type="scientific">Oleidesulfovibrio alaskensis (strain ATCC BAA-1058 / DSM 17464 / G20)</name>
    <name type="common">Desulfovibrio alaskensis</name>
    <dbReference type="NCBI Taxonomy" id="207559"/>
    <lineage>
        <taxon>Bacteria</taxon>
        <taxon>Pseudomonadati</taxon>
        <taxon>Thermodesulfobacteriota</taxon>
        <taxon>Desulfovibrionia</taxon>
        <taxon>Desulfovibrionales</taxon>
        <taxon>Desulfovibrionaceae</taxon>
        <taxon>Oleidesulfovibrio</taxon>
    </lineage>
</organism>
<keyword evidence="3" id="KW-0804">Transcription</keyword>
<dbReference type="PROSITE" id="PS50042">
    <property type="entry name" value="CNMP_BINDING_3"/>
    <property type="match status" value="1"/>
</dbReference>
<dbReference type="GO" id="GO:0005829">
    <property type="term" value="C:cytosol"/>
    <property type="evidence" value="ECO:0007669"/>
    <property type="project" value="TreeGrafter"/>
</dbReference>
<evidence type="ECO:0000256" key="2">
    <source>
        <dbReference type="ARBA" id="ARBA00023125"/>
    </source>
</evidence>